<dbReference type="Gramene" id="EOY25631">
    <property type="protein sequence ID" value="EOY25631"/>
    <property type="gene ID" value="TCM_027001"/>
</dbReference>
<name>A0A061G7T7_THECC</name>
<evidence type="ECO:0000313" key="2">
    <source>
        <dbReference type="Proteomes" id="UP000026915"/>
    </source>
</evidence>
<keyword evidence="2" id="KW-1185">Reference proteome</keyword>
<dbReference type="Proteomes" id="UP000026915">
    <property type="component" value="Chromosome 6"/>
</dbReference>
<protein>
    <submittedName>
        <fullName evidence="1">Uncharacterized protein</fullName>
    </submittedName>
</protein>
<gene>
    <name evidence="1" type="ORF">TCM_027001</name>
</gene>
<evidence type="ECO:0000313" key="1">
    <source>
        <dbReference type="EMBL" id="EOY25631.1"/>
    </source>
</evidence>
<organism evidence="1 2">
    <name type="scientific">Theobroma cacao</name>
    <name type="common">Cacao</name>
    <name type="synonym">Cocoa</name>
    <dbReference type="NCBI Taxonomy" id="3641"/>
    <lineage>
        <taxon>Eukaryota</taxon>
        <taxon>Viridiplantae</taxon>
        <taxon>Streptophyta</taxon>
        <taxon>Embryophyta</taxon>
        <taxon>Tracheophyta</taxon>
        <taxon>Spermatophyta</taxon>
        <taxon>Magnoliopsida</taxon>
        <taxon>eudicotyledons</taxon>
        <taxon>Gunneridae</taxon>
        <taxon>Pentapetalae</taxon>
        <taxon>rosids</taxon>
        <taxon>malvids</taxon>
        <taxon>Malvales</taxon>
        <taxon>Malvaceae</taxon>
        <taxon>Byttnerioideae</taxon>
        <taxon>Theobroma</taxon>
    </lineage>
</organism>
<sequence length="71" mass="7993">MELNEIFHSLKQNSMSIEEYTSGFNNLSLGVGLKESNEQLTSCYLAGLNQSITDEMGVTCLFNLKMLDNWP</sequence>
<accession>A0A061G7T7</accession>
<reference evidence="1" key="1">
    <citation type="journal article" date="2013" name="Genome Biol.">
        <title>The genome sequence of the most widely cultivated cacao type and its use to identify candidate genes regulating pod color.</title>
        <authorList>
            <person name="Motamayor J.C."/>
            <person name="Mockaitis K."/>
            <person name="Schmutz J."/>
            <person name="Haiminen N."/>
            <person name="Iii D.L."/>
            <person name="Cornejo O."/>
            <person name="Findley S.D."/>
            <person name="Zheng P."/>
            <person name="Utro F."/>
            <person name="Royaert S."/>
            <person name="Saski C."/>
            <person name="Jenkins J."/>
            <person name="Podicheti R."/>
            <person name="Zhao M."/>
            <person name="Scheffler B.E."/>
            <person name="Stack J.C."/>
            <person name="Feltus F.A."/>
            <person name="Mustiga G.M."/>
            <person name="Amores F."/>
            <person name="Phillips W."/>
            <person name="Marelli J.P."/>
            <person name="May G.D."/>
            <person name="Shapiro H."/>
            <person name="Ma J."/>
            <person name="Bustamante C.D."/>
            <person name="Schnell R.J."/>
            <person name="Main D."/>
            <person name="Gilbert D."/>
            <person name="Parida L."/>
            <person name="Kuhn D.N."/>
        </authorList>
    </citation>
    <scope>NUCLEOTIDE SEQUENCE [LARGE SCALE GENOMIC DNA]</scope>
</reference>
<dbReference type="InParanoid" id="A0A061G7T7"/>
<dbReference type="EMBL" id="CM001884">
    <property type="protein sequence ID" value="EOY25631.1"/>
    <property type="molecule type" value="Genomic_DNA"/>
</dbReference>
<dbReference type="AlphaFoldDB" id="A0A061G7T7"/>
<dbReference type="HOGENOM" id="CLU_2745181_0_0_1"/>
<proteinExistence type="predicted"/>